<evidence type="ECO:0000256" key="4">
    <source>
        <dbReference type="ARBA" id="ARBA00023163"/>
    </source>
</evidence>
<dbReference type="Gene3D" id="1.10.20.10">
    <property type="entry name" value="Histone, subunit A"/>
    <property type="match status" value="1"/>
</dbReference>
<dbReference type="SUPFAM" id="SSF47113">
    <property type="entry name" value="Histone-fold"/>
    <property type="match status" value="1"/>
</dbReference>
<evidence type="ECO:0000256" key="3">
    <source>
        <dbReference type="ARBA" id="ARBA00023015"/>
    </source>
</evidence>
<dbReference type="InterPro" id="IPR037794">
    <property type="entry name" value="TAF12"/>
</dbReference>
<dbReference type="GO" id="GO:0000124">
    <property type="term" value="C:SAGA complex"/>
    <property type="evidence" value="ECO:0007669"/>
    <property type="project" value="InterPro"/>
</dbReference>
<evidence type="ECO:0000256" key="1">
    <source>
        <dbReference type="ARBA" id="ARBA00004123"/>
    </source>
</evidence>
<dbReference type="PANTHER" id="PTHR12264">
    <property type="entry name" value="TRANSCRIPTION INITIATION FACTOR TFIID SUBUNIT 12"/>
    <property type="match status" value="1"/>
</dbReference>
<evidence type="ECO:0000256" key="5">
    <source>
        <dbReference type="ARBA" id="ARBA00023242"/>
    </source>
</evidence>
<feature type="domain" description="Transcription initiation factor TFIID subunit 12" evidence="6">
    <location>
        <begin position="11"/>
        <end position="76"/>
    </location>
</feature>
<reference evidence="7 8" key="1">
    <citation type="journal article" date="2024" name="Science">
        <title>Giant polyketide synthase enzymes in the biosynthesis of giant marine polyether toxins.</title>
        <authorList>
            <person name="Fallon T.R."/>
            <person name="Shende V.V."/>
            <person name="Wierzbicki I.H."/>
            <person name="Pendleton A.L."/>
            <person name="Watervoot N.F."/>
            <person name="Auber R.P."/>
            <person name="Gonzalez D.J."/>
            <person name="Wisecaver J.H."/>
            <person name="Moore B.S."/>
        </authorList>
    </citation>
    <scope>NUCLEOTIDE SEQUENCE [LARGE SCALE GENOMIC DNA]</scope>
    <source>
        <strain evidence="7 8">12B1</strain>
    </source>
</reference>
<dbReference type="CDD" id="cd07981">
    <property type="entry name" value="HFD_TAF12"/>
    <property type="match status" value="1"/>
</dbReference>
<dbReference type="AlphaFoldDB" id="A0AB34K9T5"/>
<protein>
    <recommendedName>
        <fullName evidence="6">Transcription initiation factor TFIID subunit 12 domain-containing protein</fullName>
    </recommendedName>
</protein>
<dbReference type="InterPro" id="IPR003228">
    <property type="entry name" value="TFIID_TAF12_dom"/>
</dbReference>
<dbReference type="EMBL" id="JBGBPQ010000001">
    <property type="protein sequence ID" value="KAL1530082.1"/>
    <property type="molecule type" value="Genomic_DNA"/>
</dbReference>
<evidence type="ECO:0000313" key="8">
    <source>
        <dbReference type="Proteomes" id="UP001515480"/>
    </source>
</evidence>
<keyword evidence="5" id="KW-0539">Nucleus</keyword>
<keyword evidence="3" id="KW-0805">Transcription regulation</keyword>
<organism evidence="7 8">
    <name type="scientific">Prymnesium parvum</name>
    <name type="common">Toxic golden alga</name>
    <dbReference type="NCBI Taxonomy" id="97485"/>
    <lineage>
        <taxon>Eukaryota</taxon>
        <taxon>Haptista</taxon>
        <taxon>Haptophyta</taxon>
        <taxon>Prymnesiophyceae</taxon>
        <taxon>Prymnesiales</taxon>
        <taxon>Prymnesiaceae</taxon>
        <taxon>Prymnesium</taxon>
    </lineage>
</organism>
<dbReference type="GO" id="GO:0051123">
    <property type="term" value="P:RNA polymerase II preinitiation complex assembly"/>
    <property type="evidence" value="ECO:0007669"/>
    <property type="project" value="TreeGrafter"/>
</dbReference>
<comment type="caution">
    <text evidence="7">The sequence shown here is derived from an EMBL/GenBank/DDBJ whole genome shotgun (WGS) entry which is preliminary data.</text>
</comment>
<evidence type="ECO:0000313" key="7">
    <source>
        <dbReference type="EMBL" id="KAL1530082.1"/>
    </source>
</evidence>
<evidence type="ECO:0000256" key="2">
    <source>
        <dbReference type="ARBA" id="ARBA00007530"/>
    </source>
</evidence>
<sequence>MAERSDFLPAQRLQELTSQIDPTIDLDREAQAILQDVADDFVENVASFACELAKHRESTTLEAKDIQLALEKNWNMRLPGVSDAQEMKAIKKTSVTDAHRIRMQDVRKSKSLSNR</sequence>
<gene>
    <name evidence="7" type="ORF">AB1Y20_001004</name>
</gene>
<dbReference type="PANTHER" id="PTHR12264:SF21">
    <property type="entry name" value="TRANSCRIPTION INITIATION FACTOR TFIID SUBUNIT 12"/>
    <property type="match status" value="1"/>
</dbReference>
<keyword evidence="8" id="KW-1185">Reference proteome</keyword>
<dbReference type="FunFam" id="1.10.20.10:FF:000011">
    <property type="entry name" value="Transcription initiation factor TFIID subunit 12"/>
    <property type="match status" value="1"/>
</dbReference>
<dbReference type="GO" id="GO:0046982">
    <property type="term" value="F:protein heterodimerization activity"/>
    <property type="evidence" value="ECO:0007669"/>
    <property type="project" value="InterPro"/>
</dbReference>
<dbReference type="InterPro" id="IPR009072">
    <property type="entry name" value="Histone-fold"/>
</dbReference>
<keyword evidence="4" id="KW-0804">Transcription</keyword>
<dbReference type="GO" id="GO:0005669">
    <property type="term" value="C:transcription factor TFIID complex"/>
    <property type="evidence" value="ECO:0007669"/>
    <property type="project" value="InterPro"/>
</dbReference>
<comment type="similarity">
    <text evidence="2">Belongs to the TAF12 family.</text>
</comment>
<comment type="subcellular location">
    <subcellularLocation>
        <location evidence="1">Nucleus</location>
    </subcellularLocation>
</comment>
<dbReference type="Proteomes" id="UP001515480">
    <property type="component" value="Unassembled WGS sequence"/>
</dbReference>
<proteinExistence type="inferred from homology"/>
<evidence type="ECO:0000259" key="6">
    <source>
        <dbReference type="Pfam" id="PF03847"/>
    </source>
</evidence>
<name>A0AB34K9T5_PRYPA</name>
<dbReference type="GO" id="GO:0003677">
    <property type="term" value="F:DNA binding"/>
    <property type="evidence" value="ECO:0007669"/>
    <property type="project" value="TreeGrafter"/>
</dbReference>
<dbReference type="GO" id="GO:0017025">
    <property type="term" value="F:TBP-class protein binding"/>
    <property type="evidence" value="ECO:0007669"/>
    <property type="project" value="TreeGrafter"/>
</dbReference>
<dbReference type="Pfam" id="PF03847">
    <property type="entry name" value="TFIID_20kDa"/>
    <property type="match status" value="1"/>
</dbReference>
<accession>A0AB34K9T5</accession>